<feature type="transmembrane region" description="Helical" evidence="6">
    <location>
        <begin position="112"/>
        <end position="133"/>
    </location>
</feature>
<feature type="transmembrane region" description="Helical" evidence="6">
    <location>
        <begin position="73"/>
        <end position="92"/>
    </location>
</feature>
<organism evidence="7 8">
    <name type="scientific">Tuber aestivum</name>
    <name type="common">summer truffle</name>
    <dbReference type="NCBI Taxonomy" id="59557"/>
    <lineage>
        <taxon>Eukaryota</taxon>
        <taxon>Fungi</taxon>
        <taxon>Dikarya</taxon>
        <taxon>Ascomycota</taxon>
        <taxon>Pezizomycotina</taxon>
        <taxon>Pezizomycetes</taxon>
        <taxon>Pezizales</taxon>
        <taxon>Tuberaceae</taxon>
        <taxon>Tuber</taxon>
    </lineage>
</organism>
<feature type="compositionally biased region" description="Pro residues" evidence="5">
    <location>
        <begin position="201"/>
        <end position="215"/>
    </location>
</feature>
<dbReference type="GO" id="GO:0016020">
    <property type="term" value="C:membrane"/>
    <property type="evidence" value="ECO:0007669"/>
    <property type="project" value="UniProtKB-SubCell"/>
</dbReference>
<sequence length="215" mass="24017">MRQDIMDTINQVVRERKSFIKRAEKLIENMEIRRKILFGFFKSDHAEAATGAMKLIERTIRESQATLAEQDKALLGFTFITIVFLPLNFFTSYFGMNNITESEMIPLSLRDFWLIAGPISTAVILLSLLLITWTRPSVAEFRTLFTKELSQSPKGKTDDIENRGSPALDSQAQTLNGSTRSLHLPYGVNTTPAGGISKPLPQTPTDPDPPSEPTA</sequence>
<evidence type="ECO:0000256" key="5">
    <source>
        <dbReference type="SAM" id="MobiDB-lite"/>
    </source>
</evidence>
<keyword evidence="3 6" id="KW-1133">Transmembrane helix</keyword>
<evidence type="ECO:0000256" key="4">
    <source>
        <dbReference type="ARBA" id="ARBA00023136"/>
    </source>
</evidence>
<dbReference type="Gene3D" id="1.20.58.340">
    <property type="entry name" value="Magnesium transport protein CorA, transmembrane region"/>
    <property type="match status" value="1"/>
</dbReference>
<evidence type="ECO:0000256" key="3">
    <source>
        <dbReference type="ARBA" id="ARBA00022989"/>
    </source>
</evidence>
<comment type="subcellular location">
    <subcellularLocation>
        <location evidence="1">Membrane</location>
        <topology evidence="1">Multi-pass membrane protein</topology>
    </subcellularLocation>
</comment>
<feature type="compositionally biased region" description="Polar residues" evidence="5">
    <location>
        <begin position="168"/>
        <end position="181"/>
    </location>
</feature>
<dbReference type="Proteomes" id="UP001412239">
    <property type="component" value="Unassembled WGS sequence"/>
</dbReference>
<protein>
    <submittedName>
        <fullName evidence="7">Uncharacterized protein</fullName>
    </submittedName>
</protein>
<keyword evidence="8" id="KW-1185">Reference proteome</keyword>
<keyword evidence="4 6" id="KW-0472">Membrane</keyword>
<reference evidence="7" key="1">
    <citation type="submission" date="2015-10" db="EMBL/GenBank/DDBJ databases">
        <authorList>
            <person name="Regsiter A."/>
            <person name="william w."/>
        </authorList>
    </citation>
    <scope>NUCLEOTIDE SEQUENCE</scope>
    <source>
        <strain evidence="7">Montdore</strain>
    </source>
</reference>
<evidence type="ECO:0000256" key="2">
    <source>
        <dbReference type="ARBA" id="ARBA00022692"/>
    </source>
</evidence>
<evidence type="ECO:0000313" key="7">
    <source>
        <dbReference type="EMBL" id="CUS12898.1"/>
    </source>
</evidence>
<dbReference type="InterPro" id="IPR045863">
    <property type="entry name" value="CorA_TM1_TM2"/>
</dbReference>
<gene>
    <name evidence="7" type="ORF">GSTUAT00003018001</name>
</gene>
<proteinExistence type="predicted"/>
<accession>A0A292Q1Z8</accession>
<feature type="region of interest" description="Disordered" evidence="5">
    <location>
        <begin position="151"/>
        <end position="215"/>
    </location>
</feature>
<dbReference type="SUPFAM" id="SSF144083">
    <property type="entry name" value="Magnesium transport protein CorA, transmembrane region"/>
    <property type="match status" value="1"/>
</dbReference>
<name>A0A292Q1Z8_9PEZI</name>
<keyword evidence="2 6" id="KW-0812">Transmembrane</keyword>
<evidence type="ECO:0000256" key="1">
    <source>
        <dbReference type="ARBA" id="ARBA00004141"/>
    </source>
</evidence>
<evidence type="ECO:0000256" key="6">
    <source>
        <dbReference type="SAM" id="Phobius"/>
    </source>
</evidence>
<evidence type="ECO:0000313" key="8">
    <source>
        <dbReference type="Proteomes" id="UP001412239"/>
    </source>
</evidence>
<dbReference type="AlphaFoldDB" id="A0A292Q1Z8"/>
<dbReference type="EMBL" id="LN890981">
    <property type="protein sequence ID" value="CUS12898.1"/>
    <property type="molecule type" value="Genomic_DNA"/>
</dbReference>